<dbReference type="Proteomes" id="UP000006764">
    <property type="component" value="Chromosome"/>
</dbReference>
<proteinExistence type="predicted"/>
<keyword evidence="4" id="KW-0449">Lipoprotein</keyword>
<evidence type="ECO:0000313" key="8">
    <source>
        <dbReference type="EMBL" id="AJD49024.1"/>
    </source>
</evidence>
<dbReference type="InterPro" id="IPR036328">
    <property type="entry name" value="MliC_sf"/>
</dbReference>
<feature type="chain" id="PRO_5002111960" description="C-type lysozyme inhibitor domain-containing protein" evidence="6">
    <location>
        <begin position="22"/>
        <end position="137"/>
    </location>
</feature>
<organism evidence="8 9">
    <name type="scientific">Isoalcanivorax pacificus W11-5</name>
    <dbReference type="NCBI Taxonomy" id="391936"/>
    <lineage>
        <taxon>Bacteria</taxon>
        <taxon>Pseudomonadati</taxon>
        <taxon>Pseudomonadota</taxon>
        <taxon>Gammaproteobacteria</taxon>
        <taxon>Oceanospirillales</taxon>
        <taxon>Alcanivoracaceae</taxon>
        <taxon>Isoalcanivorax</taxon>
    </lineage>
</organism>
<accession>A0A0B4XL96</accession>
<dbReference type="AlphaFoldDB" id="A0A0B4XL96"/>
<evidence type="ECO:0000256" key="5">
    <source>
        <dbReference type="SAM" id="MobiDB-lite"/>
    </source>
</evidence>
<dbReference type="RefSeq" id="WP_008738554.1">
    <property type="nucleotide sequence ID" value="NZ_CP004387.1"/>
</dbReference>
<evidence type="ECO:0000256" key="1">
    <source>
        <dbReference type="ARBA" id="ARBA00022729"/>
    </source>
</evidence>
<evidence type="ECO:0000256" key="3">
    <source>
        <dbReference type="ARBA" id="ARBA00023139"/>
    </source>
</evidence>
<dbReference type="EMBL" id="CP004387">
    <property type="protein sequence ID" value="AJD49024.1"/>
    <property type="molecule type" value="Genomic_DNA"/>
</dbReference>
<keyword evidence="9" id="KW-1185">Reference proteome</keyword>
<reference evidence="8 9" key="1">
    <citation type="journal article" date="2012" name="J. Bacteriol.">
        <title>Genome sequence of an alkane-degrading bacterium, Alcanivorax pacificus type strain W11-5, isolated from deep sea sediment.</title>
        <authorList>
            <person name="Lai Q."/>
            <person name="Shao Z."/>
        </authorList>
    </citation>
    <scope>NUCLEOTIDE SEQUENCE [LARGE SCALE GENOMIC DNA]</scope>
    <source>
        <strain evidence="8 9">W11-5</strain>
    </source>
</reference>
<dbReference type="InterPro" id="IPR018660">
    <property type="entry name" value="MliC"/>
</dbReference>
<feature type="signal peptide" evidence="6">
    <location>
        <begin position="1"/>
        <end position="21"/>
    </location>
</feature>
<dbReference type="KEGG" id="apac:S7S_13060"/>
<evidence type="ECO:0000256" key="2">
    <source>
        <dbReference type="ARBA" id="ARBA00023136"/>
    </source>
</evidence>
<evidence type="ECO:0000256" key="6">
    <source>
        <dbReference type="SAM" id="SignalP"/>
    </source>
</evidence>
<dbReference type="STRING" id="391936.S7S_13060"/>
<dbReference type="SUPFAM" id="SSF141488">
    <property type="entry name" value="YdhA-like"/>
    <property type="match status" value="1"/>
</dbReference>
<evidence type="ECO:0000313" key="9">
    <source>
        <dbReference type="Proteomes" id="UP000006764"/>
    </source>
</evidence>
<feature type="region of interest" description="Disordered" evidence="5">
    <location>
        <begin position="22"/>
        <end position="61"/>
    </location>
</feature>
<gene>
    <name evidence="8" type="ORF">S7S_13060</name>
</gene>
<keyword evidence="2" id="KW-0472">Membrane</keyword>
<keyword evidence="1 6" id="KW-0732">Signal</keyword>
<evidence type="ECO:0000259" key="7">
    <source>
        <dbReference type="Pfam" id="PF09864"/>
    </source>
</evidence>
<evidence type="ECO:0000256" key="4">
    <source>
        <dbReference type="ARBA" id="ARBA00023288"/>
    </source>
</evidence>
<feature type="domain" description="C-type lysozyme inhibitor" evidence="7">
    <location>
        <begin position="68"/>
        <end position="129"/>
    </location>
</feature>
<dbReference type="Pfam" id="PF09864">
    <property type="entry name" value="MliC"/>
    <property type="match status" value="1"/>
</dbReference>
<dbReference type="Gene3D" id="2.40.128.200">
    <property type="match status" value="1"/>
</dbReference>
<protein>
    <recommendedName>
        <fullName evidence="7">C-type lysozyme inhibitor domain-containing protein</fullName>
    </recommendedName>
</protein>
<sequence length="137" mass="14260">MSRLASLLLLPAVLLTLTACSDGDKEPASSSTAIPSPAPTEQADTAPVEPAVPDADTPAPQPAITVRYQCASDLIVEATYSNESATLVIDGERYALTQQVSASGALYGNDAIEWHTKGDEAVLTGGDDTRVCLRVTE</sequence>
<dbReference type="HOGENOM" id="CLU_1860982_0_0_6"/>
<dbReference type="PROSITE" id="PS51257">
    <property type="entry name" value="PROKAR_LIPOPROTEIN"/>
    <property type="match status" value="1"/>
</dbReference>
<keyword evidence="3" id="KW-0564">Palmitate</keyword>
<name>A0A0B4XL96_9GAMM</name>